<protein>
    <submittedName>
        <fullName evidence="2">Outer membrane beta-barrel protein</fullName>
    </submittedName>
</protein>
<proteinExistence type="predicted"/>
<gene>
    <name evidence="2" type="ORF">KK137_06860</name>
</gene>
<comment type="caution">
    <text evidence="2">The sequence shown here is derived from an EMBL/GenBank/DDBJ whole genome shotgun (WGS) entry which is preliminary data.</text>
</comment>
<evidence type="ECO:0000313" key="3">
    <source>
        <dbReference type="Proteomes" id="UP000811255"/>
    </source>
</evidence>
<name>A0ABS5W2S3_9SPHN</name>
<accession>A0ABS5W2S3</accession>
<reference evidence="2 3" key="1">
    <citation type="submission" date="2021-05" db="EMBL/GenBank/DDBJ databases">
        <title>Croceibacterium sp. LX-88 genome sequence.</title>
        <authorList>
            <person name="Luo X."/>
        </authorList>
    </citation>
    <scope>NUCLEOTIDE SEQUENCE [LARGE SCALE GENOMIC DNA]</scope>
    <source>
        <strain evidence="2 3">LX-88</strain>
    </source>
</reference>
<dbReference type="Pfam" id="PF10082">
    <property type="entry name" value="BBP2_2"/>
    <property type="match status" value="1"/>
</dbReference>
<evidence type="ECO:0000313" key="2">
    <source>
        <dbReference type="EMBL" id="MBT2134051.1"/>
    </source>
</evidence>
<dbReference type="Proteomes" id="UP000811255">
    <property type="component" value="Unassembled WGS sequence"/>
</dbReference>
<keyword evidence="1" id="KW-0732">Signal</keyword>
<organism evidence="2 3">
    <name type="scientific">Croceibacterium selenioxidans</name>
    <dbReference type="NCBI Taxonomy" id="2838833"/>
    <lineage>
        <taxon>Bacteria</taxon>
        <taxon>Pseudomonadati</taxon>
        <taxon>Pseudomonadota</taxon>
        <taxon>Alphaproteobacteria</taxon>
        <taxon>Sphingomonadales</taxon>
        <taxon>Erythrobacteraceae</taxon>
        <taxon>Croceibacterium</taxon>
    </lineage>
</organism>
<evidence type="ECO:0000256" key="1">
    <source>
        <dbReference type="SAM" id="SignalP"/>
    </source>
</evidence>
<sequence length="408" mass="44336">MKLRLSIILLCNCAAYAALPAHAQTMVQTAPAVRGDDPEYRVSPTTIGGLAVAVGSEIHIGYDDNIYAIPADPIADEIAQVDVRVDASHRSGPFDLNLHGVYGARRYFTYRTENADTYRLASDLSWRPSEADALRLNVGYERAIEDRGDPEARDIRAIGPREIDVATAIAGYRRTSGTLLLDIEGSAIKNDAVSIIDADRDFTSYSGRATAGYRIGGSTFATATGFITARDFRLDTSPAGLLRNSTTYGGRVGIEVTPGGVLEGNLSIGVFKFEPDEPTSDSHTGLSAAGQLVYRPTQRAAIILDAFNGDVVTFRNGASGRTDTSVQLTWQHEIRHNLYSNVGAAYRQSKYRGSGVTEETVQGRFELEYLINRNFSAVADASFGKRTSDLPFDEFERFRGGVGVRLQI</sequence>
<dbReference type="InterPro" id="IPR018759">
    <property type="entry name" value="BBP2_2"/>
</dbReference>
<feature type="chain" id="PRO_5046937466" evidence="1">
    <location>
        <begin position="24"/>
        <end position="408"/>
    </location>
</feature>
<dbReference type="SUPFAM" id="SSF56935">
    <property type="entry name" value="Porins"/>
    <property type="match status" value="1"/>
</dbReference>
<keyword evidence="3" id="KW-1185">Reference proteome</keyword>
<feature type="signal peptide" evidence="1">
    <location>
        <begin position="1"/>
        <end position="23"/>
    </location>
</feature>
<dbReference type="EMBL" id="JAHFVK010000001">
    <property type="protein sequence ID" value="MBT2134051.1"/>
    <property type="molecule type" value="Genomic_DNA"/>
</dbReference>
<dbReference type="RefSeq" id="WP_214535411.1">
    <property type="nucleotide sequence ID" value="NZ_JAHFVK010000001.1"/>
</dbReference>